<protein>
    <submittedName>
        <fullName evidence="1">Uncharacterized protein</fullName>
    </submittedName>
</protein>
<evidence type="ECO:0000313" key="1">
    <source>
        <dbReference type="EMBL" id="CAX21811.1"/>
    </source>
</evidence>
<evidence type="ECO:0000313" key="2">
    <source>
        <dbReference type="Proteomes" id="UP000008070"/>
    </source>
</evidence>
<dbReference type="EMBL" id="FP103042">
    <property type="protein sequence ID" value="CAX21811.1"/>
    <property type="molecule type" value="Genomic_DNA"/>
</dbReference>
<sequence>MAGSRLTGSASELAYASLWRHPPPRRAVDGLPGSTVAVIALKPIGRFVCGVSLRSMRTALIF</sequence>
<gene>
    <name evidence="1" type="ORF">METD_I0137</name>
</gene>
<name>C7C6Q7_METED</name>
<dbReference type="HOGENOM" id="CLU_2899050_0_0_5"/>
<dbReference type="AlphaFoldDB" id="C7C6Q7"/>
<organism evidence="1 2">
    <name type="scientific">Methylorubrum extorquens (strain DSM 6343 / CIP 106787 / DM4)</name>
    <name type="common">Methylobacterium extorquens</name>
    <dbReference type="NCBI Taxonomy" id="661410"/>
    <lineage>
        <taxon>Bacteria</taxon>
        <taxon>Pseudomonadati</taxon>
        <taxon>Pseudomonadota</taxon>
        <taxon>Alphaproteobacteria</taxon>
        <taxon>Hyphomicrobiales</taxon>
        <taxon>Methylobacteriaceae</taxon>
        <taxon>Methylorubrum</taxon>
    </lineage>
</organism>
<accession>C7C6Q7</accession>
<dbReference type="KEGG" id="mdi:METDI0137"/>
<reference evidence="2" key="1">
    <citation type="journal article" date="2009" name="PLoS ONE">
        <title>Methylobacterium genome sequences: a reference blueprint to investigate microbial metabolism of C1 compounds from natural and industrial sources.</title>
        <authorList>
            <person name="Vuilleumier S."/>
            <person name="Chistoserdova L."/>
            <person name="Lee M.-C."/>
            <person name="Bringel F."/>
            <person name="Lajus A."/>
            <person name="Zhou Y."/>
            <person name="Gourion B."/>
            <person name="Barbe V."/>
            <person name="Chang J."/>
            <person name="Cruveiller S."/>
            <person name="Dossat C."/>
            <person name="Gillett W."/>
            <person name="Gruffaz C."/>
            <person name="Haugen E."/>
            <person name="Hourcade E."/>
            <person name="Levy R."/>
            <person name="Mangenot S."/>
            <person name="Muller E."/>
            <person name="Nadalig T."/>
            <person name="Pagni M."/>
            <person name="Penny C."/>
            <person name="Peyraud R."/>
            <person name="Robinson D.G."/>
            <person name="Roche D."/>
            <person name="Rouy Z."/>
            <person name="Saenampechek C."/>
            <person name="Salvignol G."/>
            <person name="Vallenet D."/>
            <person name="Wu Z."/>
            <person name="Marx C.J."/>
            <person name="Vorholt J.A."/>
            <person name="Olson M.V."/>
            <person name="Kaul R."/>
            <person name="Weissenbach J."/>
            <person name="Medigue C."/>
            <person name="Lidstrom M.E."/>
        </authorList>
    </citation>
    <scope>NUCLEOTIDE SEQUENCE [LARGE SCALE GENOMIC DNA]</scope>
    <source>
        <strain evidence="2">DSM 6343 / CIP 106787 / DM4</strain>
    </source>
</reference>
<dbReference type="Proteomes" id="UP000008070">
    <property type="component" value="Chromosome"/>
</dbReference>
<proteinExistence type="predicted"/>